<proteinExistence type="inferred from homology"/>
<comment type="similarity">
    <text evidence="1 2">Belongs to the anti-sigma-factor antagonist family.</text>
</comment>
<gene>
    <name evidence="4" type="ORF">GXP67_04620</name>
</gene>
<dbReference type="Pfam" id="PF01740">
    <property type="entry name" value="STAS"/>
    <property type="match status" value="1"/>
</dbReference>
<protein>
    <recommendedName>
        <fullName evidence="2">Anti-sigma factor antagonist</fullName>
    </recommendedName>
</protein>
<reference evidence="4 5" key="1">
    <citation type="submission" date="2020-01" db="EMBL/GenBank/DDBJ databases">
        <authorList>
            <person name="Kim M.K."/>
        </authorList>
    </citation>
    <scope>NUCLEOTIDE SEQUENCE [LARGE SCALE GENOMIC DNA]</scope>
    <source>
        <strain evidence="4 5">172606-1</strain>
    </source>
</reference>
<dbReference type="GO" id="GO:0043856">
    <property type="term" value="F:anti-sigma factor antagonist activity"/>
    <property type="evidence" value="ECO:0007669"/>
    <property type="project" value="InterPro"/>
</dbReference>
<dbReference type="KEGG" id="rhoz:GXP67_04620"/>
<evidence type="ECO:0000313" key="5">
    <source>
        <dbReference type="Proteomes" id="UP000480178"/>
    </source>
</evidence>
<feature type="domain" description="STAS" evidence="3">
    <location>
        <begin position="23"/>
        <end position="111"/>
    </location>
</feature>
<dbReference type="Gene3D" id="3.30.750.24">
    <property type="entry name" value="STAS domain"/>
    <property type="match status" value="1"/>
</dbReference>
<dbReference type="EMBL" id="CP048222">
    <property type="protein sequence ID" value="QHT66004.1"/>
    <property type="molecule type" value="Genomic_DNA"/>
</dbReference>
<dbReference type="InterPro" id="IPR002645">
    <property type="entry name" value="STAS_dom"/>
</dbReference>
<evidence type="ECO:0000256" key="1">
    <source>
        <dbReference type="ARBA" id="ARBA00009013"/>
    </source>
</evidence>
<keyword evidence="5" id="KW-1185">Reference proteome</keyword>
<dbReference type="NCBIfam" id="TIGR00377">
    <property type="entry name" value="ant_ant_sig"/>
    <property type="match status" value="1"/>
</dbReference>
<evidence type="ECO:0000256" key="2">
    <source>
        <dbReference type="RuleBase" id="RU003749"/>
    </source>
</evidence>
<dbReference type="InterPro" id="IPR003658">
    <property type="entry name" value="Anti-sigma_ant"/>
</dbReference>
<dbReference type="RefSeq" id="WP_162442077.1">
    <property type="nucleotide sequence ID" value="NZ_CP048222.1"/>
</dbReference>
<evidence type="ECO:0000259" key="3">
    <source>
        <dbReference type="PROSITE" id="PS50801"/>
    </source>
</evidence>
<dbReference type="CDD" id="cd07043">
    <property type="entry name" value="STAS_anti-anti-sigma_factors"/>
    <property type="match status" value="1"/>
</dbReference>
<dbReference type="SUPFAM" id="SSF52091">
    <property type="entry name" value="SpoIIaa-like"/>
    <property type="match status" value="1"/>
</dbReference>
<dbReference type="Proteomes" id="UP000480178">
    <property type="component" value="Chromosome"/>
</dbReference>
<organism evidence="4 5">
    <name type="scientific">Rhodocytophaga rosea</name>
    <dbReference type="NCBI Taxonomy" id="2704465"/>
    <lineage>
        <taxon>Bacteria</taxon>
        <taxon>Pseudomonadati</taxon>
        <taxon>Bacteroidota</taxon>
        <taxon>Cytophagia</taxon>
        <taxon>Cytophagales</taxon>
        <taxon>Rhodocytophagaceae</taxon>
        <taxon>Rhodocytophaga</taxon>
    </lineage>
</organism>
<name>A0A6C0GDV3_9BACT</name>
<dbReference type="InterPro" id="IPR036513">
    <property type="entry name" value="STAS_dom_sf"/>
</dbReference>
<dbReference type="PROSITE" id="PS50801">
    <property type="entry name" value="STAS"/>
    <property type="match status" value="1"/>
</dbReference>
<sequence length="114" mass="12577">MTYTTQISDQIVRITLTGDMTGFEDSQSLLKAVDSIIKQGILLCVADISQIRYMNSSGINTLTTLLTKFRTRGGEMVLTKPSEQVQKLLIITKLNAIFTIVEDHAAAVVKLKSE</sequence>
<evidence type="ECO:0000313" key="4">
    <source>
        <dbReference type="EMBL" id="QHT66004.1"/>
    </source>
</evidence>
<accession>A0A6C0GDV3</accession>
<dbReference type="PANTHER" id="PTHR33495">
    <property type="entry name" value="ANTI-SIGMA FACTOR ANTAGONIST TM_1081-RELATED-RELATED"/>
    <property type="match status" value="1"/>
</dbReference>
<dbReference type="PANTHER" id="PTHR33495:SF2">
    <property type="entry name" value="ANTI-SIGMA FACTOR ANTAGONIST TM_1081-RELATED"/>
    <property type="match status" value="1"/>
</dbReference>
<dbReference type="AlphaFoldDB" id="A0A6C0GDV3"/>